<feature type="signal peptide" evidence="1">
    <location>
        <begin position="1"/>
        <end position="24"/>
    </location>
</feature>
<evidence type="ECO:0000313" key="2">
    <source>
        <dbReference type="EMBL" id="ADP69638.1"/>
    </source>
</evidence>
<evidence type="ECO:0000256" key="1">
    <source>
        <dbReference type="SAM" id="SignalP"/>
    </source>
</evidence>
<dbReference type="InterPro" id="IPR001893">
    <property type="entry name" value="Cys-rich_GLG1_repeat"/>
</dbReference>
<dbReference type="Pfam" id="PF00839">
    <property type="entry name" value="Cys_rich_FGFR"/>
    <property type="match status" value="1"/>
</dbReference>
<dbReference type="KEGG" id="rva:Rvan_0352"/>
<dbReference type="GO" id="GO:0016020">
    <property type="term" value="C:membrane"/>
    <property type="evidence" value="ECO:0007669"/>
    <property type="project" value="InterPro"/>
</dbReference>
<dbReference type="OrthoDB" id="7060861at2"/>
<evidence type="ECO:0000313" key="3">
    <source>
        <dbReference type="Proteomes" id="UP000001399"/>
    </source>
</evidence>
<keyword evidence="1" id="KW-0732">Signal</keyword>
<evidence type="ECO:0008006" key="4">
    <source>
        <dbReference type="Google" id="ProtNLM"/>
    </source>
</evidence>
<organism evidence="2 3">
    <name type="scientific">Rhodomicrobium vannielii (strain ATCC 17100 / DSM 162 / LMG 4299 / NCIMB 10020 / ATH 3.1.1)</name>
    <dbReference type="NCBI Taxonomy" id="648757"/>
    <lineage>
        <taxon>Bacteria</taxon>
        <taxon>Pseudomonadati</taxon>
        <taxon>Pseudomonadota</taxon>
        <taxon>Alphaproteobacteria</taxon>
        <taxon>Hyphomicrobiales</taxon>
        <taxon>Hyphomicrobiaceae</taxon>
        <taxon>Rhodomicrobium</taxon>
    </lineage>
</organism>
<name>E3I7M2_RHOVT</name>
<reference evidence="3" key="1">
    <citation type="journal article" date="2011" name="J. Bacteriol.">
        <title>Genome sequences of eight morphologically diverse alphaproteobacteria.</title>
        <authorList>
            <consortium name="US DOE Joint Genome Institute"/>
            <person name="Brown P.J."/>
            <person name="Kysela D.T."/>
            <person name="Buechlein A."/>
            <person name="Hemmerich C."/>
            <person name="Brun Y.V."/>
        </authorList>
    </citation>
    <scope>NUCLEOTIDE SEQUENCE [LARGE SCALE GENOMIC DNA]</scope>
    <source>
        <strain evidence="3">ATCC 17100 / ATH 3.1.1 / DSM 162 / LMG 4299</strain>
    </source>
</reference>
<sequence length="83" mass="9231">MITKRIALFAAAAAMLMSADAAFAQRYGRGPVATVCAADINRHCNRLHHGRGEVRACLQSNWRRLSHDCRSVLRNPGGGQRWR</sequence>
<dbReference type="Proteomes" id="UP000001399">
    <property type="component" value="Chromosome"/>
</dbReference>
<dbReference type="eggNOG" id="ENOG502ZJM2">
    <property type="taxonomic scope" value="Bacteria"/>
</dbReference>
<dbReference type="AlphaFoldDB" id="E3I7M2"/>
<dbReference type="HOGENOM" id="CLU_145244_2_0_5"/>
<feature type="chain" id="PRO_5003171218" description="Cysteine rich repeat protein" evidence="1">
    <location>
        <begin position="25"/>
        <end position="83"/>
    </location>
</feature>
<proteinExistence type="predicted"/>
<accession>E3I7M2</accession>
<keyword evidence="3" id="KW-1185">Reference proteome</keyword>
<gene>
    <name evidence="2" type="ordered locus">Rvan_0352</name>
</gene>
<dbReference type="STRING" id="648757.Rvan_0352"/>
<dbReference type="EMBL" id="CP002292">
    <property type="protein sequence ID" value="ADP69638.1"/>
    <property type="molecule type" value="Genomic_DNA"/>
</dbReference>
<protein>
    <recommendedName>
        <fullName evidence="4">Cysteine rich repeat protein</fullName>
    </recommendedName>
</protein>